<feature type="signal peptide" evidence="1">
    <location>
        <begin position="1"/>
        <end position="38"/>
    </location>
</feature>
<keyword evidence="3" id="KW-1185">Reference proteome</keyword>
<organism evidence="2 3">
    <name type="scientific">Geopseudomonas guangdongensis</name>
    <dbReference type="NCBI Taxonomy" id="1245526"/>
    <lineage>
        <taxon>Bacteria</taxon>
        <taxon>Pseudomonadati</taxon>
        <taxon>Pseudomonadota</taxon>
        <taxon>Gammaproteobacteria</taxon>
        <taxon>Pseudomonadales</taxon>
        <taxon>Pseudomonadaceae</taxon>
        <taxon>Geopseudomonas</taxon>
    </lineage>
</organism>
<dbReference type="InterPro" id="IPR021268">
    <property type="entry name" value="DUF2845"/>
</dbReference>
<name>A0A1H2FXV1_9GAMM</name>
<evidence type="ECO:0000256" key="1">
    <source>
        <dbReference type="SAM" id="SignalP"/>
    </source>
</evidence>
<sequence>MHPGPTHQHARRADHPRRHLPPLLAALLLALSGLPAQAATLRCGSALVSSGDHALVVLERCGEPASRSDLGQRQYGDAWGNFERLRIEEWVYGPRHGMYYFLRFEGERLTGITSRRRR</sequence>
<evidence type="ECO:0000313" key="3">
    <source>
        <dbReference type="Proteomes" id="UP000243063"/>
    </source>
</evidence>
<keyword evidence="1" id="KW-0732">Signal</keyword>
<dbReference type="Pfam" id="PF11006">
    <property type="entry name" value="DUF2845"/>
    <property type="match status" value="1"/>
</dbReference>
<dbReference type="EMBL" id="LT629780">
    <property type="protein sequence ID" value="SDU12133.1"/>
    <property type="molecule type" value="Genomic_DNA"/>
</dbReference>
<evidence type="ECO:0000313" key="2">
    <source>
        <dbReference type="EMBL" id="SDU12133.1"/>
    </source>
</evidence>
<evidence type="ECO:0008006" key="4">
    <source>
        <dbReference type="Google" id="ProtNLM"/>
    </source>
</evidence>
<protein>
    <recommendedName>
        <fullName evidence="4">DUF2845 domain-containing protein</fullName>
    </recommendedName>
</protein>
<dbReference type="OrthoDB" id="8906462at2"/>
<dbReference type="AlphaFoldDB" id="A0A1H2FXV1"/>
<dbReference type="Proteomes" id="UP000243063">
    <property type="component" value="Chromosome I"/>
</dbReference>
<accession>A0A1H2FXV1</accession>
<gene>
    <name evidence="2" type="ORF">SAMN05216580_1466</name>
</gene>
<dbReference type="STRING" id="1245526.SAMN05216580_1466"/>
<feature type="chain" id="PRO_5009274359" description="DUF2845 domain-containing protein" evidence="1">
    <location>
        <begin position="39"/>
        <end position="118"/>
    </location>
</feature>
<reference evidence="3" key="1">
    <citation type="submission" date="2016-10" db="EMBL/GenBank/DDBJ databases">
        <authorList>
            <person name="Varghese N."/>
            <person name="Submissions S."/>
        </authorList>
    </citation>
    <scope>NUCLEOTIDE SEQUENCE [LARGE SCALE GENOMIC DNA]</scope>
    <source>
        <strain evidence="3">CCTCC 2012022</strain>
    </source>
</reference>
<proteinExistence type="predicted"/>
<dbReference type="RefSeq" id="WP_090213254.1">
    <property type="nucleotide sequence ID" value="NZ_LT629780.1"/>
</dbReference>